<evidence type="ECO:0000313" key="2">
    <source>
        <dbReference type="EMBL" id="RCH88365.1"/>
    </source>
</evidence>
<gene>
    <name evidence="2" type="ORF">CU098_009659</name>
</gene>
<dbReference type="Proteomes" id="UP000253551">
    <property type="component" value="Unassembled WGS sequence"/>
</dbReference>
<evidence type="ECO:0000313" key="3">
    <source>
        <dbReference type="Proteomes" id="UP000253551"/>
    </source>
</evidence>
<feature type="region of interest" description="Disordered" evidence="1">
    <location>
        <begin position="209"/>
        <end position="234"/>
    </location>
</feature>
<protein>
    <submittedName>
        <fullName evidence="2">Uncharacterized protein</fullName>
    </submittedName>
</protein>
<name>A0A367JER2_RHIST</name>
<reference evidence="2 3" key="1">
    <citation type="journal article" date="2018" name="G3 (Bethesda)">
        <title>Phylogenetic and Phylogenomic Definition of Rhizopus Species.</title>
        <authorList>
            <person name="Gryganskyi A.P."/>
            <person name="Golan J."/>
            <person name="Dolatabadi S."/>
            <person name="Mondo S."/>
            <person name="Robb S."/>
            <person name="Idnurm A."/>
            <person name="Muszewska A."/>
            <person name="Steczkiewicz K."/>
            <person name="Masonjones S."/>
            <person name="Liao H.L."/>
            <person name="Gajdeczka M.T."/>
            <person name="Anike F."/>
            <person name="Vuek A."/>
            <person name="Anishchenko I.M."/>
            <person name="Voigt K."/>
            <person name="de Hoog G.S."/>
            <person name="Smith M.E."/>
            <person name="Heitman J."/>
            <person name="Vilgalys R."/>
            <person name="Stajich J.E."/>
        </authorList>
    </citation>
    <scope>NUCLEOTIDE SEQUENCE [LARGE SCALE GENOMIC DNA]</scope>
    <source>
        <strain evidence="2 3">LSU 92-RS-03</strain>
    </source>
</reference>
<evidence type="ECO:0000256" key="1">
    <source>
        <dbReference type="SAM" id="MobiDB-lite"/>
    </source>
</evidence>
<organism evidence="2 3">
    <name type="scientific">Rhizopus stolonifer</name>
    <name type="common">Rhizopus nigricans</name>
    <dbReference type="NCBI Taxonomy" id="4846"/>
    <lineage>
        <taxon>Eukaryota</taxon>
        <taxon>Fungi</taxon>
        <taxon>Fungi incertae sedis</taxon>
        <taxon>Mucoromycota</taxon>
        <taxon>Mucoromycotina</taxon>
        <taxon>Mucoromycetes</taxon>
        <taxon>Mucorales</taxon>
        <taxon>Mucorineae</taxon>
        <taxon>Rhizopodaceae</taxon>
        <taxon>Rhizopus</taxon>
    </lineage>
</organism>
<dbReference type="OrthoDB" id="2385582at2759"/>
<accession>A0A367JER2</accession>
<proteinExistence type="predicted"/>
<sequence>LEEYSVRELECGGLDGDGKSETWLLAHVWTIVDHVFDNLPLSVVRGESASLASSARKNKGRIPQGEEKLERKKMGHRMDLILRKKLELGPDEAGKRTNDNDSKLFRERNIKLPKALKDMIMCFKTEAGVDDVQGLEVVGLLQYGLKMSSIIMDVPVNYVHRVTRTKNVVVPSDWDNLPDFRKVLFMALSIKEIVSRTMELLQSKLGNDNDDLGKVMEPPEVDSYQLPQTFDSQE</sequence>
<dbReference type="AlphaFoldDB" id="A0A367JER2"/>
<feature type="compositionally biased region" description="Polar residues" evidence="1">
    <location>
        <begin position="225"/>
        <end position="234"/>
    </location>
</feature>
<feature type="non-terminal residue" evidence="2">
    <location>
        <position position="1"/>
    </location>
</feature>
<dbReference type="EMBL" id="PJQM01003535">
    <property type="protein sequence ID" value="RCH88365.1"/>
    <property type="molecule type" value="Genomic_DNA"/>
</dbReference>
<keyword evidence="3" id="KW-1185">Reference proteome</keyword>
<comment type="caution">
    <text evidence="2">The sequence shown here is derived from an EMBL/GenBank/DDBJ whole genome shotgun (WGS) entry which is preliminary data.</text>
</comment>